<sequence length="222" mass="25444">MGSFDARKITGGASGWLRQEYRMLELLDEITLLKYEDSLPGFVDGHRRNTLTNLYRQWKGESYVPSSVPSGIAWTDSDPLKVDNSLENTEWEIVDKRKFKEEKRAADLAKYVPAIGSIPVTTNDGSNKRKAPDESSETIAVKRSRISDLPAHLDGLMGLKWDETNYSCAYDALFTILFHVWLDNPHRWNNHMMNFTCFLNQLVKGFQKVYQTSATFEELEPV</sequence>
<proteinExistence type="predicted"/>
<reference evidence="1" key="1">
    <citation type="journal article" date="2021" name="New Phytol.">
        <title>Evolutionary innovations through gain and loss of genes in the ectomycorrhizal Boletales.</title>
        <authorList>
            <person name="Wu G."/>
            <person name="Miyauchi S."/>
            <person name="Morin E."/>
            <person name="Kuo A."/>
            <person name="Drula E."/>
            <person name="Varga T."/>
            <person name="Kohler A."/>
            <person name="Feng B."/>
            <person name="Cao Y."/>
            <person name="Lipzen A."/>
            <person name="Daum C."/>
            <person name="Hundley H."/>
            <person name="Pangilinan J."/>
            <person name="Johnson J."/>
            <person name="Barry K."/>
            <person name="LaButti K."/>
            <person name="Ng V."/>
            <person name="Ahrendt S."/>
            <person name="Min B."/>
            <person name="Choi I.G."/>
            <person name="Park H."/>
            <person name="Plett J.M."/>
            <person name="Magnuson J."/>
            <person name="Spatafora J.W."/>
            <person name="Nagy L.G."/>
            <person name="Henrissat B."/>
            <person name="Grigoriev I.V."/>
            <person name="Yang Z.L."/>
            <person name="Xu J."/>
            <person name="Martin F.M."/>
        </authorList>
    </citation>
    <scope>NUCLEOTIDE SEQUENCE</scope>
    <source>
        <strain evidence="1">ATCC 28755</strain>
    </source>
</reference>
<organism evidence="1 2">
    <name type="scientific">Hygrophoropsis aurantiaca</name>
    <dbReference type="NCBI Taxonomy" id="72124"/>
    <lineage>
        <taxon>Eukaryota</taxon>
        <taxon>Fungi</taxon>
        <taxon>Dikarya</taxon>
        <taxon>Basidiomycota</taxon>
        <taxon>Agaricomycotina</taxon>
        <taxon>Agaricomycetes</taxon>
        <taxon>Agaricomycetidae</taxon>
        <taxon>Boletales</taxon>
        <taxon>Coniophorineae</taxon>
        <taxon>Hygrophoropsidaceae</taxon>
        <taxon>Hygrophoropsis</taxon>
    </lineage>
</organism>
<accession>A0ACB7ZXQ3</accession>
<gene>
    <name evidence="1" type="ORF">BJ138DRAFT_1118095</name>
</gene>
<name>A0ACB7ZXQ3_9AGAM</name>
<dbReference type="Proteomes" id="UP000790377">
    <property type="component" value="Unassembled WGS sequence"/>
</dbReference>
<comment type="caution">
    <text evidence="1">The sequence shown here is derived from an EMBL/GenBank/DDBJ whole genome shotgun (WGS) entry which is preliminary data.</text>
</comment>
<protein>
    <submittedName>
        <fullName evidence="1">Uncharacterized protein</fullName>
    </submittedName>
</protein>
<evidence type="ECO:0000313" key="1">
    <source>
        <dbReference type="EMBL" id="KAH7905861.1"/>
    </source>
</evidence>
<keyword evidence="2" id="KW-1185">Reference proteome</keyword>
<dbReference type="EMBL" id="MU268111">
    <property type="protein sequence ID" value="KAH7905861.1"/>
    <property type="molecule type" value="Genomic_DNA"/>
</dbReference>
<evidence type="ECO:0000313" key="2">
    <source>
        <dbReference type="Proteomes" id="UP000790377"/>
    </source>
</evidence>